<dbReference type="RefSeq" id="WP_344938128.1">
    <property type="nucleotide sequence ID" value="NZ_BAABDM010000009.1"/>
</dbReference>
<dbReference type="EMBL" id="BAABDM010000009">
    <property type="protein sequence ID" value="GAA4104079.1"/>
    <property type="molecule type" value="Genomic_DNA"/>
</dbReference>
<dbReference type="InterPro" id="IPR042099">
    <property type="entry name" value="ANL_N_sf"/>
</dbReference>
<dbReference type="Gene3D" id="3.40.50.12780">
    <property type="entry name" value="N-terminal domain of ligase-like"/>
    <property type="match status" value="1"/>
</dbReference>
<evidence type="ECO:0000313" key="2">
    <source>
        <dbReference type="Proteomes" id="UP001500392"/>
    </source>
</evidence>
<dbReference type="SUPFAM" id="SSF56801">
    <property type="entry name" value="Acetyl-CoA synthetase-like"/>
    <property type="match status" value="1"/>
</dbReference>
<gene>
    <name evidence="1" type="ORF">GCM10022414_32790</name>
</gene>
<dbReference type="Proteomes" id="UP001500392">
    <property type="component" value="Unassembled WGS sequence"/>
</dbReference>
<sequence length="473" mass="53192">MIDYLAKLADEPKTFVHGRYNEGFEVHGSELDEYYLIAAKKKFESIKHKIPTLERLAAEQGVDSIESTDDLVKVLFPHTVYKSYPLSYLEKGQFKKLTKWMNGLTAEDLSTIDASECKSIDEWIDLLEEHTNLTLCHSSGTTGKLSFIPRNKTESREPNLLMRNLIRDWFGDNSGPDMIENPLPLIFPSYKRGYQTMIRTSQSQAELFGMTDENSLYLYDDKLSADIASLGGRIRAAEARGELGQLEISPELIAKKDEFIAREMVKKQRTKEFYAEAVERFGGKPIYMCTVWTMLYDAMSEAKSQGYSDIFGEDSVLITGGGNKGVALPDGWKEMIYEVTGFSRAYELYGMSEMTTPFVQCEHENYHIPPTIIPFVLDPISGEALPRSAKQVGRFAFLDLIPETYWGGFISGDEVTLSGYDNVCDCGRKGAYVCGEVRRYSEKEGGDDKINCSGAPEAHDKALEFLINASAQI</sequence>
<accession>A0ABP7X3U8</accession>
<evidence type="ECO:0008006" key="3">
    <source>
        <dbReference type="Google" id="ProtNLM"/>
    </source>
</evidence>
<proteinExistence type="predicted"/>
<organism evidence="1 2">
    <name type="scientific">Zhongshania borealis</name>
    <dbReference type="NCBI Taxonomy" id="889488"/>
    <lineage>
        <taxon>Bacteria</taxon>
        <taxon>Pseudomonadati</taxon>
        <taxon>Pseudomonadota</taxon>
        <taxon>Gammaproteobacteria</taxon>
        <taxon>Cellvibrionales</taxon>
        <taxon>Spongiibacteraceae</taxon>
        <taxon>Zhongshania</taxon>
    </lineage>
</organism>
<reference evidence="2" key="1">
    <citation type="journal article" date="2019" name="Int. J. Syst. Evol. Microbiol.">
        <title>The Global Catalogue of Microorganisms (GCM) 10K type strain sequencing project: providing services to taxonomists for standard genome sequencing and annotation.</title>
        <authorList>
            <consortium name="The Broad Institute Genomics Platform"/>
            <consortium name="The Broad Institute Genome Sequencing Center for Infectious Disease"/>
            <person name="Wu L."/>
            <person name="Ma J."/>
        </authorList>
    </citation>
    <scope>NUCLEOTIDE SEQUENCE [LARGE SCALE GENOMIC DNA]</scope>
    <source>
        <strain evidence="2">JCM 17304</strain>
    </source>
</reference>
<evidence type="ECO:0000313" key="1">
    <source>
        <dbReference type="EMBL" id="GAA4104079.1"/>
    </source>
</evidence>
<name>A0ABP7X3U8_9GAMM</name>
<comment type="caution">
    <text evidence="1">The sequence shown here is derived from an EMBL/GenBank/DDBJ whole genome shotgun (WGS) entry which is preliminary data.</text>
</comment>
<keyword evidence="2" id="KW-1185">Reference proteome</keyword>
<protein>
    <recommendedName>
        <fullName evidence="3">Acyl-protein synthetase LuxE domain-containing protein</fullName>
    </recommendedName>
</protein>